<evidence type="ECO:0000313" key="8">
    <source>
        <dbReference type="EMBL" id="KAK9907585.1"/>
    </source>
</evidence>
<feature type="domain" description="RING-CH-type" evidence="7">
    <location>
        <begin position="25"/>
        <end position="98"/>
    </location>
</feature>
<proteinExistence type="predicted"/>
<gene>
    <name evidence="8" type="ORF">WJX75_006475</name>
</gene>
<evidence type="ECO:0008006" key="10">
    <source>
        <dbReference type="Google" id="ProtNLM"/>
    </source>
</evidence>
<dbReference type="Proteomes" id="UP001491310">
    <property type="component" value="Unassembled WGS sequence"/>
</dbReference>
<dbReference type="Gene3D" id="3.30.40.10">
    <property type="entry name" value="Zinc/RING finger domain, C3HC4 (zinc finger)"/>
    <property type="match status" value="1"/>
</dbReference>
<keyword evidence="9" id="KW-1185">Reference proteome</keyword>
<evidence type="ECO:0000256" key="2">
    <source>
        <dbReference type="ARBA" id="ARBA00022771"/>
    </source>
</evidence>
<evidence type="ECO:0000256" key="5">
    <source>
        <dbReference type="SAM" id="Phobius"/>
    </source>
</evidence>
<dbReference type="SUPFAM" id="SSF57850">
    <property type="entry name" value="RING/U-box"/>
    <property type="match status" value="1"/>
</dbReference>
<dbReference type="PANTHER" id="PTHR30327">
    <property type="entry name" value="UNCHARACTERIZED PROTEIN YQGE"/>
    <property type="match status" value="1"/>
</dbReference>
<dbReference type="InterPro" id="IPR011016">
    <property type="entry name" value="Znf_RING-CH"/>
</dbReference>
<sequence length="407" mass="44112">MKTRQRKSDAAVDLTDMNAAKQGLPDLETTFTCRICFEENRDASQLISPCLCKGTQKYVHTKCLRRWQDSVQRLVQWRDKIDDRAYRCSVCRELYSLAPRPLGGRWRLWGAARTIAATSVTALLALGLSGGLPWPHVAIVLLLVLGTRSHSVLCIIALVLACILATLHTRGLRVVMRVDAMGRLGLAVIRHGAPVEGVRSGILLAASDDLERSIFRRSVVLIYEHSRRGGARGVILSQPMGPSDPRVVPARGPAALPPGSPQLSHFLGGPVGMPGDGPVQELAVIHTLAEVPGARPLLAHNASREEGAPELFEGGSLTDVVAAASAAVPPSGGRWGARNRSSAQNRQPRVHVYHGICAWSEGQLEGELRSGSWGFTSAQTEDVLGVPPEQLWSRLVDQPSRLNWLPR</sequence>
<feature type="transmembrane region" description="Helical" evidence="5">
    <location>
        <begin position="110"/>
        <end position="132"/>
    </location>
</feature>
<dbReference type="PROSITE" id="PS51292">
    <property type="entry name" value="ZF_RING_CH"/>
    <property type="match status" value="1"/>
</dbReference>
<evidence type="ECO:0000256" key="1">
    <source>
        <dbReference type="ARBA" id="ARBA00022723"/>
    </source>
</evidence>
<dbReference type="CDD" id="cd16495">
    <property type="entry name" value="RING_CH-C4HC3_MARCH"/>
    <property type="match status" value="1"/>
</dbReference>
<dbReference type="PROSITE" id="PS50089">
    <property type="entry name" value="ZF_RING_2"/>
    <property type="match status" value="1"/>
</dbReference>
<organism evidence="8 9">
    <name type="scientific">Coccomyxa subellipsoidea</name>
    <dbReference type="NCBI Taxonomy" id="248742"/>
    <lineage>
        <taxon>Eukaryota</taxon>
        <taxon>Viridiplantae</taxon>
        <taxon>Chlorophyta</taxon>
        <taxon>core chlorophytes</taxon>
        <taxon>Trebouxiophyceae</taxon>
        <taxon>Trebouxiophyceae incertae sedis</taxon>
        <taxon>Coccomyxaceae</taxon>
        <taxon>Coccomyxa</taxon>
    </lineage>
</organism>
<feature type="transmembrane region" description="Helical" evidence="5">
    <location>
        <begin position="138"/>
        <end position="167"/>
    </location>
</feature>
<dbReference type="Gene3D" id="3.40.1740.10">
    <property type="entry name" value="VC0467-like"/>
    <property type="match status" value="1"/>
</dbReference>
<dbReference type="SUPFAM" id="SSF143456">
    <property type="entry name" value="VC0467-like"/>
    <property type="match status" value="1"/>
</dbReference>
<evidence type="ECO:0000259" key="6">
    <source>
        <dbReference type="PROSITE" id="PS50089"/>
    </source>
</evidence>
<protein>
    <recommendedName>
        <fullName evidence="10">RING-CH-type domain-containing protein</fullName>
    </recommendedName>
</protein>
<comment type="caution">
    <text evidence="8">The sequence shown here is derived from an EMBL/GenBank/DDBJ whole genome shotgun (WGS) entry which is preliminary data.</text>
</comment>
<evidence type="ECO:0000259" key="7">
    <source>
        <dbReference type="PROSITE" id="PS51292"/>
    </source>
</evidence>
<dbReference type="Pfam" id="PF12906">
    <property type="entry name" value="RINGv"/>
    <property type="match status" value="1"/>
</dbReference>
<dbReference type="Pfam" id="PF02622">
    <property type="entry name" value="DUF179"/>
    <property type="match status" value="1"/>
</dbReference>
<reference evidence="8 9" key="1">
    <citation type="journal article" date="2024" name="Nat. Commun.">
        <title>Phylogenomics reveals the evolutionary origins of lichenization in chlorophyte algae.</title>
        <authorList>
            <person name="Puginier C."/>
            <person name="Libourel C."/>
            <person name="Otte J."/>
            <person name="Skaloud P."/>
            <person name="Haon M."/>
            <person name="Grisel S."/>
            <person name="Petersen M."/>
            <person name="Berrin J.G."/>
            <person name="Delaux P.M."/>
            <person name="Dal Grande F."/>
            <person name="Keller J."/>
        </authorList>
    </citation>
    <scope>NUCLEOTIDE SEQUENCE [LARGE SCALE GENOMIC DNA]</scope>
    <source>
        <strain evidence="8 9">SAG 216-7</strain>
    </source>
</reference>
<keyword evidence="5" id="KW-1133">Transmembrane helix</keyword>
<evidence type="ECO:0000313" key="9">
    <source>
        <dbReference type="Proteomes" id="UP001491310"/>
    </source>
</evidence>
<dbReference type="InterPro" id="IPR013083">
    <property type="entry name" value="Znf_RING/FYVE/PHD"/>
</dbReference>
<keyword evidence="3" id="KW-0862">Zinc</keyword>
<dbReference type="PANTHER" id="PTHR30327:SF1">
    <property type="entry name" value="UPF0301 PROTEIN YQGE"/>
    <property type="match status" value="1"/>
</dbReference>
<dbReference type="InterPro" id="IPR001841">
    <property type="entry name" value="Znf_RING"/>
</dbReference>
<evidence type="ECO:0000256" key="3">
    <source>
        <dbReference type="ARBA" id="ARBA00022833"/>
    </source>
</evidence>
<dbReference type="EMBL" id="JALJOT010000009">
    <property type="protein sequence ID" value="KAK9907585.1"/>
    <property type="molecule type" value="Genomic_DNA"/>
</dbReference>
<dbReference type="InterPro" id="IPR003774">
    <property type="entry name" value="AlgH-like"/>
</dbReference>
<feature type="domain" description="RING-type" evidence="6">
    <location>
        <begin position="33"/>
        <end position="92"/>
    </location>
</feature>
<keyword evidence="1" id="KW-0479">Metal-binding</keyword>
<keyword evidence="2 4" id="KW-0863">Zinc-finger</keyword>
<accession>A0ABR2YL27</accession>
<dbReference type="SMART" id="SM00744">
    <property type="entry name" value="RINGv"/>
    <property type="match status" value="1"/>
</dbReference>
<name>A0ABR2YL27_9CHLO</name>
<evidence type="ECO:0000256" key="4">
    <source>
        <dbReference type="PROSITE-ProRule" id="PRU00175"/>
    </source>
</evidence>
<keyword evidence="5" id="KW-0812">Transmembrane</keyword>
<keyword evidence="5" id="KW-0472">Membrane</keyword>